<dbReference type="FunFam" id="2.60.120.650:FF:000068">
    <property type="entry name" value="UTX (Ubiquitously transcribed TPR on X) homolog"/>
    <property type="match status" value="1"/>
</dbReference>
<proteinExistence type="inferred from homology"/>
<dbReference type="SUPFAM" id="SSF81901">
    <property type="entry name" value="HCP-like"/>
    <property type="match status" value="1"/>
</dbReference>
<gene>
    <name evidence="7" type="primary">WBGene00100013</name>
</gene>
<dbReference type="PANTHER" id="PTHR14017:SF1">
    <property type="entry name" value="LD02225P"/>
    <property type="match status" value="1"/>
</dbReference>
<dbReference type="InterPro" id="IPR003347">
    <property type="entry name" value="JmjC_dom"/>
</dbReference>
<dbReference type="SUPFAM" id="SSF51197">
    <property type="entry name" value="Clavaminate synthase-like"/>
    <property type="match status" value="1"/>
</dbReference>
<dbReference type="Gene3D" id="2.60.120.650">
    <property type="entry name" value="Cupin"/>
    <property type="match status" value="1"/>
</dbReference>
<dbReference type="GO" id="GO:0031490">
    <property type="term" value="F:chromatin DNA binding"/>
    <property type="evidence" value="ECO:0000318"/>
    <property type="project" value="GO_Central"/>
</dbReference>
<dbReference type="PROSITE" id="PS50293">
    <property type="entry name" value="TPR_REGION"/>
    <property type="match status" value="1"/>
</dbReference>
<keyword evidence="3" id="KW-0802">TPR repeat</keyword>
<accession>A0A8R1YC53</accession>
<dbReference type="InterPro" id="IPR013105">
    <property type="entry name" value="TPR_2"/>
</dbReference>
<name>A0A2A6D036_PRIPA</name>
<accession>A0A2A6D036</accession>
<dbReference type="PANTHER" id="PTHR14017">
    <property type="entry name" value="LYSINE-SPECIFIC DEMETHYLASE"/>
    <property type="match status" value="1"/>
</dbReference>
<comment type="similarity">
    <text evidence="5">Belongs to the UTX family.</text>
</comment>
<evidence type="ECO:0000256" key="4">
    <source>
        <dbReference type="ARBA" id="ARBA00023242"/>
    </source>
</evidence>
<keyword evidence="4" id="KW-0539">Nucleus</keyword>
<keyword evidence="8" id="KW-1185">Reference proteome</keyword>
<dbReference type="PROSITE" id="PS51184">
    <property type="entry name" value="JMJC"/>
    <property type="match status" value="1"/>
</dbReference>
<dbReference type="Pfam" id="PF02373">
    <property type="entry name" value="JmjC"/>
    <property type="match status" value="1"/>
</dbReference>
<dbReference type="InterPro" id="IPR011990">
    <property type="entry name" value="TPR-like_helical_dom_sf"/>
</dbReference>
<dbReference type="Gene3D" id="1.25.40.10">
    <property type="entry name" value="Tetratricopeptide repeat domain"/>
    <property type="match status" value="2"/>
</dbReference>
<evidence type="ECO:0000256" key="6">
    <source>
        <dbReference type="SAM" id="MobiDB-lite"/>
    </source>
</evidence>
<organism evidence="7 8">
    <name type="scientific">Pristionchus pacificus</name>
    <name type="common">Parasitic nematode worm</name>
    <dbReference type="NCBI Taxonomy" id="54126"/>
    <lineage>
        <taxon>Eukaryota</taxon>
        <taxon>Metazoa</taxon>
        <taxon>Ecdysozoa</taxon>
        <taxon>Nematoda</taxon>
        <taxon>Chromadorea</taxon>
        <taxon>Rhabditida</taxon>
        <taxon>Rhabditina</taxon>
        <taxon>Diplogasteromorpha</taxon>
        <taxon>Diplogasteroidea</taxon>
        <taxon>Neodiplogasteridae</taxon>
        <taxon>Pristionchus</taxon>
    </lineage>
</organism>
<feature type="region of interest" description="Disordered" evidence="6">
    <location>
        <begin position="490"/>
        <end position="512"/>
    </location>
</feature>
<dbReference type="GO" id="GO:0010468">
    <property type="term" value="P:regulation of gene expression"/>
    <property type="evidence" value="ECO:0000318"/>
    <property type="project" value="GO_Central"/>
</dbReference>
<sequence length="871" mass="98187">AIDAFNRCLYTNPTSIIASEVNARLAVCYKGLNNFKDAIRHFQSAIHDRVQPHFLTIDQLKLNIALTHDSAGDIEESYNYCTKLLNSGPHHHLMKAAIERELGWLCYRAVNDPDSTLTIDEKRSKLMEAEQHLQESKLLHPESGKTHYYLGRCYGEQTPAKAHDAFLNYRASIDKQEADSDTWCSIGMLYHQQNQPMDALQAFVCAVDLDHEHSAAWTNLGQLYESHFRYPDALSCYKNALKYNPLEPDLIKARVTVMETQLAQSPALSTHQARPGPYLQQGSRLPALKEAGMQPIPSELRQRQEDNIKSKQQRYRDGSLLWRMAELGTTTTGPNLHPEPRCLDPSQLNMMRILQHAEGPLDDTCTEVLRSLQARFNQYGCAEGTEMPLCLHTVEMTPSQVTDADINNFTSLFDIDEGGNQVIVPKEEPESEDDEDKDEVTKQEYAVSIRTELPMSFSLLAPLHESLDITSSEVMSRSHDRTESPDKFKPLFEERVGPPTQPIPPPNKPGENLYRQTPIVVVESRKDAHNIELQRFCENAPIALIRGMTIGLKMDLSVFSTKTLVENFPDTELEIRTQTKFPADLNLNSVGEPTWAFESTQAYSTIGKYGLYQIESFKASLKDETDKVRNQKYGSAAEAAKRRKMNSIEENSTAALKQIKFGTNIDFSDDKKFKPQLNELAKMPPFCRIIAGCNLLSHLGHIVYGMNTAQGYMKVPGNRTPAHMENNCLASVNINVGPGDCEWFGVPHEYWGVIDAECRKRKIDFLNGSWWPNADELVSMGIPIYRFTQKAGDMVWVGPGCVHWVQATGWCNNVAWNVAPITHLQLTMAVHQYEWNKLQVNSVHCKLGKGIGLIGMYTSTPIQLNLPILCG</sequence>
<evidence type="ECO:0000313" key="7">
    <source>
        <dbReference type="EnsemblMetazoa" id="PPA10459.1"/>
    </source>
</evidence>
<dbReference type="Pfam" id="PF07719">
    <property type="entry name" value="TPR_2"/>
    <property type="match status" value="1"/>
</dbReference>
<evidence type="ECO:0000256" key="2">
    <source>
        <dbReference type="ARBA" id="ARBA00022737"/>
    </source>
</evidence>
<dbReference type="InterPro" id="IPR051630">
    <property type="entry name" value="Corepressor-Demethylase"/>
</dbReference>
<dbReference type="GO" id="GO:0071558">
    <property type="term" value="F:histone H3K27me2/H3K27me3 demethylase activity"/>
    <property type="evidence" value="ECO:0000318"/>
    <property type="project" value="GO_Central"/>
</dbReference>
<reference evidence="8" key="1">
    <citation type="journal article" date="2008" name="Nat. Genet.">
        <title>The Pristionchus pacificus genome provides a unique perspective on nematode lifestyle and parasitism.</title>
        <authorList>
            <person name="Dieterich C."/>
            <person name="Clifton S.W."/>
            <person name="Schuster L.N."/>
            <person name="Chinwalla A."/>
            <person name="Delehaunty K."/>
            <person name="Dinkelacker I."/>
            <person name="Fulton L."/>
            <person name="Fulton R."/>
            <person name="Godfrey J."/>
            <person name="Minx P."/>
            <person name="Mitreva M."/>
            <person name="Roeseler W."/>
            <person name="Tian H."/>
            <person name="Witte H."/>
            <person name="Yang S.P."/>
            <person name="Wilson R.K."/>
            <person name="Sommer R.J."/>
        </authorList>
    </citation>
    <scope>NUCLEOTIDE SEQUENCE [LARGE SCALE GENOMIC DNA]</scope>
    <source>
        <strain evidence="8">PS312</strain>
    </source>
</reference>
<comment type="subcellular location">
    <subcellularLocation>
        <location evidence="1">Nucleus</location>
    </subcellularLocation>
</comment>
<evidence type="ECO:0000256" key="3">
    <source>
        <dbReference type="ARBA" id="ARBA00022803"/>
    </source>
</evidence>
<evidence type="ECO:0000256" key="5">
    <source>
        <dbReference type="ARBA" id="ARBA00034483"/>
    </source>
</evidence>
<dbReference type="SMART" id="SM00558">
    <property type="entry name" value="JmjC"/>
    <property type="match status" value="1"/>
</dbReference>
<protein>
    <submittedName>
        <fullName evidence="7">Utx-1</fullName>
    </submittedName>
</protein>
<feature type="compositionally biased region" description="Pro residues" evidence="6">
    <location>
        <begin position="499"/>
        <end position="508"/>
    </location>
</feature>
<reference evidence="7" key="2">
    <citation type="submission" date="2022-06" db="UniProtKB">
        <authorList>
            <consortium name="EnsemblMetazoa"/>
        </authorList>
    </citation>
    <scope>IDENTIFICATION</scope>
    <source>
        <strain evidence="7">PS312</strain>
    </source>
</reference>
<dbReference type="PROSITE" id="PS50005">
    <property type="entry name" value="TPR"/>
    <property type="match status" value="2"/>
</dbReference>
<dbReference type="SMART" id="SM00028">
    <property type="entry name" value="TPR"/>
    <property type="match status" value="4"/>
</dbReference>
<dbReference type="OrthoDB" id="418911at2759"/>
<evidence type="ECO:0000256" key="1">
    <source>
        <dbReference type="ARBA" id="ARBA00004123"/>
    </source>
</evidence>
<dbReference type="Proteomes" id="UP000005239">
    <property type="component" value="Unassembled WGS sequence"/>
</dbReference>
<dbReference type="InterPro" id="IPR019734">
    <property type="entry name" value="TPR_rpt"/>
</dbReference>
<dbReference type="GO" id="GO:0000978">
    <property type="term" value="F:RNA polymerase II cis-regulatory region sequence-specific DNA binding"/>
    <property type="evidence" value="ECO:0000318"/>
    <property type="project" value="GO_Central"/>
</dbReference>
<evidence type="ECO:0000313" key="8">
    <source>
        <dbReference type="Proteomes" id="UP000005239"/>
    </source>
</evidence>
<keyword evidence="2" id="KW-0677">Repeat</keyword>
<dbReference type="EnsemblMetazoa" id="PPA10459.1">
    <property type="protein sequence ID" value="PPA10459.1"/>
    <property type="gene ID" value="WBGene00100013"/>
</dbReference>
<dbReference type="GO" id="GO:0044666">
    <property type="term" value="C:MLL3/4 complex"/>
    <property type="evidence" value="ECO:0000318"/>
    <property type="project" value="GO_Central"/>
</dbReference>
<dbReference type="AlphaFoldDB" id="A0A2A6D036"/>